<evidence type="ECO:0000313" key="3">
    <source>
        <dbReference type="Proteomes" id="UP000002745"/>
    </source>
</evidence>
<organism evidence="2 3">
    <name type="scientific">Hirschia baltica (strain ATCC 49814 / DSM 5838 / IFAM 1418)</name>
    <dbReference type="NCBI Taxonomy" id="582402"/>
    <lineage>
        <taxon>Bacteria</taxon>
        <taxon>Pseudomonadati</taxon>
        <taxon>Pseudomonadota</taxon>
        <taxon>Alphaproteobacteria</taxon>
        <taxon>Hyphomonadales</taxon>
        <taxon>Hyphomonadaceae</taxon>
        <taxon>Hirschia</taxon>
    </lineage>
</organism>
<evidence type="ECO:0000259" key="1">
    <source>
        <dbReference type="PROSITE" id="PS50801"/>
    </source>
</evidence>
<dbReference type="InterPro" id="IPR058548">
    <property type="entry name" value="MlaB-like_STAS"/>
</dbReference>
<reference evidence="3" key="1">
    <citation type="journal article" date="2011" name="J. Bacteriol.">
        <title>Genome sequences of eight morphologically diverse alphaproteobacteria.</title>
        <authorList>
            <consortium name="US DOE Joint Genome Institute"/>
            <person name="Brown P.J."/>
            <person name="Kysela D.T."/>
            <person name="Buechlein A."/>
            <person name="Hemmerich C."/>
            <person name="Brun Y.V."/>
        </authorList>
    </citation>
    <scope>NUCLEOTIDE SEQUENCE [LARGE SCALE GENOMIC DNA]</scope>
    <source>
        <strain evidence="3">ATCC 49814 / DSM 5838 / IFAM 1418</strain>
    </source>
</reference>
<feature type="domain" description="STAS" evidence="1">
    <location>
        <begin position="1"/>
        <end position="101"/>
    </location>
</feature>
<dbReference type="EMBL" id="CP001678">
    <property type="protein sequence ID" value="ACT59845.1"/>
    <property type="molecule type" value="Genomic_DNA"/>
</dbReference>
<dbReference type="RefSeq" id="WP_015827995.1">
    <property type="nucleotide sequence ID" value="NC_012982.1"/>
</dbReference>
<dbReference type="Proteomes" id="UP000002745">
    <property type="component" value="Chromosome"/>
</dbReference>
<proteinExistence type="predicted"/>
<keyword evidence="3" id="KW-1185">Reference proteome</keyword>
<dbReference type="KEGG" id="hba:Hbal_2164"/>
<protein>
    <submittedName>
        <fullName evidence="2">Anti-sigma-factor antagonist</fullName>
    </submittedName>
</protein>
<dbReference type="HOGENOM" id="CLU_115403_9_1_5"/>
<dbReference type="Gene3D" id="3.30.750.24">
    <property type="entry name" value="STAS domain"/>
    <property type="match status" value="1"/>
</dbReference>
<gene>
    <name evidence="2" type="ordered locus">Hbal_2164</name>
</gene>
<dbReference type="InterPro" id="IPR036513">
    <property type="entry name" value="STAS_dom_sf"/>
</dbReference>
<accession>C6XM13</accession>
<dbReference type="PANTHER" id="PTHR33495">
    <property type="entry name" value="ANTI-SIGMA FACTOR ANTAGONIST TM_1081-RELATED-RELATED"/>
    <property type="match status" value="1"/>
</dbReference>
<dbReference type="OrthoDB" id="8236316at2"/>
<dbReference type="eggNOG" id="COG1366">
    <property type="taxonomic scope" value="Bacteria"/>
</dbReference>
<dbReference type="Pfam" id="PF13466">
    <property type="entry name" value="STAS_2"/>
    <property type="match status" value="1"/>
</dbReference>
<dbReference type="GO" id="GO:0043856">
    <property type="term" value="F:anti-sigma factor antagonist activity"/>
    <property type="evidence" value="ECO:0007669"/>
    <property type="project" value="TreeGrafter"/>
</dbReference>
<dbReference type="STRING" id="582402.Hbal_2164"/>
<dbReference type="InterPro" id="IPR002645">
    <property type="entry name" value="STAS_dom"/>
</dbReference>
<name>C6XM13_HIRBI</name>
<dbReference type="PROSITE" id="PS50801">
    <property type="entry name" value="STAS"/>
    <property type="match status" value="1"/>
</dbReference>
<evidence type="ECO:0000313" key="2">
    <source>
        <dbReference type="EMBL" id="ACT59845.1"/>
    </source>
</evidence>
<dbReference type="AlphaFoldDB" id="C6XM13"/>
<sequence>MKYRFDERGDTLYVNVSDVLTFEDHEVFNPVIQEIEDGPAANVVVDLQELKTVDSAGIGLLLLANDRAKKKGKSFKISNLQGHVAVVAELFKFDQLVDVIN</sequence>
<dbReference type="CDD" id="cd07043">
    <property type="entry name" value="STAS_anti-anti-sigma_factors"/>
    <property type="match status" value="1"/>
</dbReference>
<dbReference type="PANTHER" id="PTHR33495:SF2">
    <property type="entry name" value="ANTI-SIGMA FACTOR ANTAGONIST TM_1081-RELATED"/>
    <property type="match status" value="1"/>
</dbReference>
<dbReference type="SUPFAM" id="SSF52091">
    <property type="entry name" value="SpoIIaa-like"/>
    <property type="match status" value="1"/>
</dbReference>